<dbReference type="EMBL" id="CP016359">
    <property type="protein sequence ID" value="APU68626.1"/>
    <property type="molecule type" value="Genomic_DNA"/>
</dbReference>
<protein>
    <submittedName>
        <fullName evidence="1">Uncharacterized protein</fullName>
    </submittedName>
</protein>
<proteinExistence type="predicted"/>
<dbReference type="Proteomes" id="UP000186230">
    <property type="component" value="Chromosome"/>
</dbReference>
<accession>A0A1L7I4V9</accession>
<name>A0A1L7I4V9_9FLAO</name>
<organism evidence="1 2">
    <name type="scientific">Christiangramia flava JLT2011</name>
    <dbReference type="NCBI Taxonomy" id="1229726"/>
    <lineage>
        <taxon>Bacteria</taxon>
        <taxon>Pseudomonadati</taxon>
        <taxon>Bacteroidota</taxon>
        <taxon>Flavobacteriia</taxon>
        <taxon>Flavobacteriales</taxon>
        <taxon>Flavobacteriaceae</taxon>
        <taxon>Christiangramia</taxon>
    </lineage>
</organism>
<dbReference type="AlphaFoldDB" id="A0A1L7I4V9"/>
<reference evidence="1 2" key="1">
    <citation type="submission" date="2016-07" db="EMBL/GenBank/DDBJ databases">
        <title>Multi-omics approach to identify versatile polysaccharide utilization systems of a marine flavobacterium Gramella flava.</title>
        <authorList>
            <person name="Tang K."/>
        </authorList>
    </citation>
    <scope>NUCLEOTIDE SEQUENCE [LARGE SCALE GENOMIC DNA]</scope>
    <source>
        <strain evidence="1 2">JLT2011</strain>
    </source>
</reference>
<evidence type="ECO:0000313" key="2">
    <source>
        <dbReference type="Proteomes" id="UP000186230"/>
    </source>
</evidence>
<keyword evidence="2" id="KW-1185">Reference proteome</keyword>
<dbReference type="STRING" id="1229726.GRFL_1902"/>
<dbReference type="KEGG" id="gfl:GRFL_1902"/>
<gene>
    <name evidence="1" type="ORF">GRFL_1902</name>
</gene>
<sequence length="41" mass="4553">MCVVFLTNVTKSFLGSNLFIGAILLPKNIIFLPGLQWRETG</sequence>
<evidence type="ECO:0000313" key="1">
    <source>
        <dbReference type="EMBL" id="APU68626.1"/>
    </source>
</evidence>